<reference evidence="2" key="1">
    <citation type="submission" date="2020-08" db="EMBL/GenBank/DDBJ databases">
        <title>Multicomponent nature underlies the extraordinary mechanical properties of spider dragline silk.</title>
        <authorList>
            <person name="Kono N."/>
            <person name="Nakamura H."/>
            <person name="Mori M."/>
            <person name="Yoshida Y."/>
            <person name="Ohtoshi R."/>
            <person name="Malay A.D."/>
            <person name="Moran D.A.P."/>
            <person name="Tomita M."/>
            <person name="Numata K."/>
            <person name="Arakawa K."/>
        </authorList>
    </citation>
    <scope>NUCLEOTIDE SEQUENCE</scope>
</reference>
<dbReference type="InterPro" id="IPR053164">
    <property type="entry name" value="IS1016-like_transposase"/>
</dbReference>
<dbReference type="InterPro" id="IPR024445">
    <property type="entry name" value="Tnp_ISXO2-like"/>
</dbReference>
<dbReference type="Pfam" id="PF12762">
    <property type="entry name" value="DDE_Tnp_IS1595"/>
    <property type="match status" value="1"/>
</dbReference>
<accession>A0A8X6UWR3</accession>
<evidence type="ECO:0000259" key="1">
    <source>
        <dbReference type="SMART" id="SM01126"/>
    </source>
</evidence>
<name>A0A8X6UWR3_TRICX</name>
<dbReference type="SMART" id="SM01126">
    <property type="entry name" value="DDE_Tnp_IS1595"/>
    <property type="match status" value="1"/>
</dbReference>
<sequence>MACERKFNESEATTGFFLLLGQQGNKAVLDWVMKEGLIPSRYECPKCKKDMRLVERKGTIDGFEWRCRVQSKENPHFVCRSVRKGTWFSDSRLSICVILRLTRYWFGKSMNEFVVNDLKINKNTVVDWYMFCREVCMVACVNESAKLGGEGKIVEIDESLFGKMKYGKGKRVKVIREWILPGTTIISDCWRAYECLSDEGYRHLTVNHSLTFKDPETGAHTNAIEGTWSAIKRNLKGHTAHVEGQFDSYLAEYMWRRSNEHKMIDANFKDYLKAIARVYPPHESDDQKQ</sequence>
<evidence type="ECO:0000313" key="2">
    <source>
        <dbReference type="EMBL" id="GFX86942.1"/>
    </source>
</evidence>
<feature type="domain" description="ISXO2-like transposase" evidence="1">
    <location>
        <begin position="146"/>
        <end position="258"/>
    </location>
</feature>
<dbReference type="EMBL" id="BMAU01021017">
    <property type="protein sequence ID" value="GFX86942.1"/>
    <property type="molecule type" value="Genomic_DNA"/>
</dbReference>
<evidence type="ECO:0000313" key="3">
    <source>
        <dbReference type="Proteomes" id="UP000887159"/>
    </source>
</evidence>
<comment type="caution">
    <text evidence="2">The sequence shown here is derived from an EMBL/GenBank/DDBJ whole genome shotgun (WGS) entry which is preliminary data.</text>
</comment>
<dbReference type="AlphaFoldDB" id="A0A8X6UWR3"/>
<keyword evidence="3" id="KW-1185">Reference proteome</keyword>
<proteinExistence type="predicted"/>
<gene>
    <name evidence="2" type="primary">X975_03759</name>
    <name evidence="2" type="ORF">TNCV_1530311</name>
</gene>
<dbReference type="PANTHER" id="PTHR47163:SF2">
    <property type="entry name" value="SI:DKEY-17M8.2"/>
    <property type="match status" value="1"/>
</dbReference>
<protein>
    <submittedName>
        <fullName evidence="2">Mitotic-spindle organizing protein 2A</fullName>
    </submittedName>
</protein>
<dbReference type="PANTHER" id="PTHR47163">
    <property type="entry name" value="DDE_TNP_IS1595 DOMAIN-CONTAINING PROTEIN"/>
    <property type="match status" value="1"/>
</dbReference>
<organism evidence="2 3">
    <name type="scientific">Trichonephila clavipes</name>
    <name type="common">Golden silk orbweaver</name>
    <name type="synonym">Nephila clavipes</name>
    <dbReference type="NCBI Taxonomy" id="2585209"/>
    <lineage>
        <taxon>Eukaryota</taxon>
        <taxon>Metazoa</taxon>
        <taxon>Ecdysozoa</taxon>
        <taxon>Arthropoda</taxon>
        <taxon>Chelicerata</taxon>
        <taxon>Arachnida</taxon>
        <taxon>Araneae</taxon>
        <taxon>Araneomorphae</taxon>
        <taxon>Entelegynae</taxon>
        <taxon>Araneoidea</taxon>
        <taxon>Nephilidae</taxon>
        <taxon>Trichonephila</taxon>
    </lineage>
</organism>
<dbReference type="Proteomes" id="UP000887159">
    <property type="component" value="Unassembled WGS sequence"/>
</dbReference>